<dbReference type="SUPFAM" id="SSF50249">
    <property type="entry name" value="Nucleic acid-binding proteins"/>
    <property type="match status" value="1"/>
</dbReference>
<dbReference type="InterPro" id="IPR012340">
    <property type="entry name" value="NA-bd_OB-fold"/>
</dbReference>
<name>A0A8J2WV99_9STRA</name>
<evidence type="ECO:0000259" key="2">
    <source>
        <dbReference type="PROSITE" id="PS51644"/>
    </source>
</evidence>
<dbReference type="SMART" id="SM00316">
    <property type="entry name" value="S1"/>
    <property type="match status" value="1"/>
</dbReference>
<dbReference type="OrthoDB" id="1918363at2759"/>
<feature type="region of interest" description="Disordered" evidence="1">
    <location>
        <begin position="161"/>
        <end position="224"/>
    </location>
</feature>
<feature type="region of interest" description="Disordered" evidence="1">
    <location>
        <begin position="300"/>
        <end position="390"/>
    </location>
</feature>
<proteinExistence type="predicted"/>
<dbReference type="InterPro" id="IPR041966">
    <property type="entry name" value="LOTUS-like"/>
</dbReference>
<dbReference type="Gene3D" id="3.30.420.610">
    <property type="entry name" value="LOTUS domain-like"/>
    <property type="match status" value="1"/>
</dbReference>
<accession>A0A8J2WV99</accession>
<sequence>MGKGNGMRVRFASPPRTAKTQEKQPLPPAHDEALGAIRDAAAAAARAAPGAPDAVALQGLLRRLGRVAVQVLEAEPEEKTPPRRAAVATETVALDAADLAAVRRANARAAAAATTLGCREVSYPADLVAFLRDRSAYECRSAAAAAAGKDRRNAQRAVVRALTRHARRPPSPERPRRTRPAKSVARDPPVAPRAPEAAADAAKPIPSASDAAASASTPAADEPVLPLNAMERDVLAVLDDTGEIFMSHLPPSYRRVHGKDLDYRALGFERLKLLVERLPGVSLQPGQHGGIVRRARCEEELRSPDADGDAQAAPAAAAPAPAVSSNADEKSTAPASVASPPPPARPHRSVPTPVLMGEIEADLGATLRPERPTPKRILRRDDASADGSADAPVVEVGGFYAGTCSDKATFGAFVELDSGGRGLLHRSNCRLDAAGAPILPAKRDRLFVRVLRIKDDGKIDFSTLGHDPKTGAPAQDTGATTTTAPREAVAAAARNAKTAATASEDEPQRPAPARRPTSEARRKPDSAPRGAPAVTPDASPDAARKPRPSPPTIDSDYERRPAAARAPPTPAPAAVPDFVQIKKLHELLTCGALTAEEFAALKRKVIAA</sequence>
<dbReference type="InterPro" id="IPR003029">
    <property type="entry name" value="S1_domain"/>
</dbReference>
<keyword evidence="4" id="KW-1185">Reference proteome</keyword>
<feature type="compositionally biased region" description="Low complexity" evidence="1">
    <location>
        <begin position="479"/>
        <end position="502"/>
    </location>
</feature>
<feature type="region of interest" description="Disordered" evidence="1">
    <location>
        <begin position="459"/>
        <end position="573"/>
    </location>
</feature>
<dbReference type="AlphaFoldDB" id="A0A8J2WV99"/>
<dbReference type="EMBL" id="CAKKNE010000002">
    <property type="protein sequence ID" value="CAH0368694.1"/>
    <property type="molecule type" value="Genomic_DNA"/>
</dbReference>
<dbReference type="PROSITE" id="PS51644">
    <property type="entry name" value="HTH_OST"/>
    <property type="match status" value="1"/>
</dbReference>
<feature type="compositionally biased region" description="Basic and acidic residues" evidence="1">
    <location>
        <begin position="516"/>
        <end position="526"/>
    </location>
</feature>
<dbReference type="CDD" id="cd08824">
    <property type="entry name" value="LOTUS"/>
    <property type="match status" value="1"/>
</dbReference>
<feature type="compositionally biased region" description="Low complexity" evidence="1">
    <location>
        <begin position="193"/>
        <end position="223"/>
    </location>
</feature>
<dbReference type="InterPro" id="IPR025605">
    <property type="entry name" value="OST-HTH/LOTUS_dom"/>
</dbReference>
<dbReference type="Pfam" id="PF12872">
    <property type="entry name" value="OST-HTH"/>
    <property type="match status" value="1"/>
</dbReference>
<comment type="caution">
    <text evidence="3">The sequence shown here is derived from an EMBL/GenBank/DDBJ whole genome shotgun (WGS) entry which is preliminary data.</text>
</comment>
<feature type="region of interest" description="Disordered" evidence="1">
    <location>
        <begin position="1"/>
        <end position="30"/>
    </location>
</feature>
<feature type="domain" description="HTH OST-type" evidence="2">
    <location>
        <begin position="222"/>
        <end position="297"/>
    </location>
</feature>
<dbReference type="GO" id="GO:0003676">
    <property type="term" value="F:nucleic acid binding"/>
    <property type="evidence" value="ECO:0007669"/>
    <property type="project" value="InterPro"/>
</dbReference>
<evidence type="ECO:0000313" key="3">
    <source>
        <dbReference type="EMBL" id="CAH0368694.1"/>
    </source>
</evidence>
<feature type="compositionally biased region" description="Basic and acidic residues" evidence="1">
    <location>
        <begin position="368"/>
        <end position="383"/>
    </location>
</feature>
<protein>
    <recommendedName>
        <fullName evidence="2">HTH OST-type domain-containing protein</fullName>
    </recommendedName>
</protein>
<reference evidence="3" key="1">
    <citation type="submission" date="2021-11" db="EMBL/GenBank/DDBJ databases">
        <authorList>
            <consortium name="Genoscope - CEA"/>
            <person name="William W."/>
        </authorList>
    </citation>
    <scope>NUCLEOTIDE SEQUENCE</scope>
</reference>
<organism evidence="3 4">
    <name type="scientific">Pelagomonas calceolata</name>
    <dbReference type="NCBI Taxonomy" id="35677"/>
    <lineage>
        <taxon>Eukaryota</taxon>
        <taxon>Sar</taxon>
        <taxon>Stramenopiles</taxon>
        <taxon>Ochrophyta</taxon>
        <taxon>Pelagophyceae</taxon>
        <taxon>Pelagomonadales</taxon>
        <taxon>Pelagomonadaceae</taxon>
        <taxon>Pelagomonas</taxon>
    </lineage>
</organism>
<dbReference type="Gene3D" id="2.40.50.140">
    <property type="entry name" value="Nucleic acid-binding proteins"/>
    <property type="match status" value="1"/>
</dbReference>
<evidence type="ECO:0000256" key="1">
    <source>
        <dbReference type="SAM" id="MobiDB-lite"/>
    </source>
</evidence>
<dbReference type="Proteomes" id="UP000789595">
    <property type="component" value="Unassembled WGS sequence"/>
</dbReference>
<gene>
    <name evidence="3" type="ORF">PECAL_2P17670</name>
</gene>
<evidence type="ECO:0000313" key="4">
    <source>
        <dbReference type="Proteomes" id="UP000789595"/>
    </source>
</evidence>
<feature type="compositionally biased region" description="Low complexity" evidence="1">
    <location>
        <begin position="309"/>
        <end position="322"/>
    </location>
</feature>